<accession>A0ABP9TC37</accession>
<protein>
    <submittedName>
        <fullName evidence="2">Uncharacterized protein</fullName>
    </submittedName>
</protein>
<proteinExistence type="predicted"/>
<dbReference type="Proteomes" id="UP001499878">
    <property type="component" value="Unassembled WGS sequence"/>
</dbReference>
<evidence type="ECO:0000313" key="2">
    <source>
        <dbReference type="EMBL" id="GAA5215970.1"/>
    </source>
</evidence>
<comment type="caution">
    <text evidence="2">The sequence shown here is derived from an EMBL/GenBank/DDBJ whole genome shotgun (WGS) entry which is preliminary data.</text>
</comment>
<dbReference type="EMBL" id="BAABJR010000023">
    <property type="protein sequence ID" value="GAA5215970.1"/>
    <property type="molecule type" value="Genomic_DNA"/>
</dbReference>
<keyword evidence="3" id="KW-1185">Reference proteome</keyword>
<feature type="region of interest" description="Disordered" evidence="1">
    <location>
        <begin position="1"/>
        <end position="20"/>
    </location>
</feature>
<organism evidence="2 3">
    <name type="scientific">Streptomyces thinghirensis</name>
    <dbReference type="NCBI Taxonomy" id="551547"/>
    <lineage>
        <taxon>Bacteria</taxon>
        <taxon>Bacillati</taxon>
        <taxon>Actinomycetota</taxon>
        <taxon>Actinomycetes</taxon>
        <taxon>Kitasatosporales</taxon>
        <taxon>Streptomycetaceae</taxon>
        <taxon>Streptomyces</taxon>
    </lineage>
</organism>
<gene>
    <name evidence="2" type="ORF">GCM10023323_67130</name>
</gene>
<sequence>MTYPGAEAAGRRFRGGQQQGHRLAGDFCSMPWKQYEIFGRIIVLYTQSHAEDGQTALE</sequence>
<evidence type="ECO:0000256" key="1">
    <source>
        <dbReference type="SAM" id="MobiDB-lite"/>
    </source>
</evidence>
<evidence type="ECO:0000313" key="3">
    <source>
        <dbReference type="Proteomes" id="UP001499878"/>
    </source>
</evidence>
<name>A0ABP9TC37_9ACTN</name>
<reference evidence="3" key="1">
    <citation type="journal article" date="2019" name="Int. J. Syst. Evol. Microbiol.">
        <title>The Global Catalogue of Microorganisms (GCM) 10K type strain sequencing project: providing services to taxonomists for standard genome sequencing and annotation.</title>
        <authorList>
            <consortium name="The Broad Institute Genomics Platform"/>
            <consortium name="The Broad Institute Genome Sequencing Center for Infectious Disease"/>
            <person name="Wu L."/>
            <person name="Ma J."/>
        </authorList>
    </citation>
    <scope>NUCLEOTIDE SEQUENCE [LARGE SCALE GENOMIC DNA]</scope>
    <source>
        <strain evidence="3">JCM 18306</strain>
    </source>
</reference>